<dbReference type="Proteomes" id="UP000274843">
    <property type="component" value="Unassembled WGS sequence"/>
</dbReference>
<dbReference type="InterPro" id="IPR036264">
    <property type="entry name" value="Bact_exopeptidase_dim_dom"/>
</dbReference>
<name>A0A3N2H5E5_9PSEU</name>
<evidence type="ECO:0000256" key="4">
    <source>
        <dbReference type="ARBA" id="ARBA00022723"/>
    </source>
</evidence>
<keyword evidence="7" id="KW-0170">Cobalt</keyword>
<comment type="similarity">
    <text evidence="3">Belongs to the peptidase M20A family.</text>
</comment>
<dbReference type="NCBIfam" id="TIGR01910">
    <property type="entry name" value="DapE-ArgE"/>
    <property type="match status" value="1"/>
</dbReference>
<dbReference type="InterPro" id="IPR011650">
    <property type="entry name" value="Peptidase_M20_dimer"/>
</dbReference>
<keyword evidence="5" id="KW-0378">Hydrolase</keyword>
<dbReference type="GO" id="GO:0016787">
    <property type="term" value="F:hydrolase activity"/>
    <property type="evidence" value="ECO:0007669"/>
    <property type="project" value="UniProtKB-KW"/>
</dbReference>
<keyword evidence="6" id="KW-0862">Zinc</keyword>
<evidence type="ECO:0000256" key="2">
    <source>
        <dbReference type="ARBA" id="ARBA00001947"/>
    </source>
</evidence>
<dbReference type="GeneID" id="301847826"/>
<evidence type="ECO:0000313" key="9">
    <source>
        <dbReference type="EMBL" id="ROS44134.1"/>
    </source>
</evidence>
<comment type="cofactor">
    <cofactor evidence="1">
        <name>Co(2+)</name>
        <dbReference type="ChEBI" id="CHEBI:48828"/>
    </cofactor>
</comment>
<dbReference type="PANTHER" id="PTHR43808">
    <property type="entry name" value="ACETYLORNITHINE DEACETYLASE"/>
    <property type="match status" value="1"/>
</dbReference>
<evidence type="ECO:0000256" key="5">
    <source>
        <dbReference type="ARBA" id="ARBA00022801"/>
    </source>
</evidence>
<reference evidence="9 10" key="1">
    <citation type="submission" date="2018-11" db="EMBL/GenBank/DDBJ databases">
        <title>Sequencing the genomes of 1000 actinobacteria strains.</title>
        <authorList>
            <person name="Klenk H.-P."/>
        </authorList>
    </citation>
    <scope>NUCLEOTIDE SEQUENCE [LARGE SCALE GENOMIC DNA]</scope>
    <source>
        <strain evidence="9 10">DSM 44348</strain>
    </source>
</reference>
<protein>
    <submittedName>
        <fullName evidence="9">Acetylornithine deacetylase</fullName>
    </submittedName>
</protein>
<dbReference type="Pfam" id="PF01546">
    <property type="entry name" value="Peptidase_M20"/>
    <property type="match status" value="1"/>
</dbReference>
<evidence type="ECO:0000256" key="3">
    <source>
        <dbReference type="ARBA" id="ARBA00006247"/>
    </source>
</evidence>
<sequence length="412" mass="43635">MPRPTDADVTARVDALAEDMLSFLAATVRDPSESGWEDRVTGRYADWFAARGWPVTRQPLEEASGEPRAAQRENLIAWYLGRRGLPCVVLNGHVDVVPAGDEQAWSRPPYSGDRDGGLVHGRGSVDMKGGIAAGLYALAALDEAGVDLPFDVAVQLVVAEETTGAGTRAAVHQAPDPAAALVLEPTGGAIVPVSTGLLFFTVEVTGVAAHTSAPWRGVDAFDKLIRIREALAELARKRGAAYRHPLFADVPTAIPFAIGTARAGSWRAAVPDHATMSGRIGLMPGEPPGELRREVERVLGEVAATDDWLRDHPPSVRWDHEGLPGWETPTDHPLITALRSAQRECAGAETLTGFTAGSDAAYFGSRGVPTAIFGPGDVTRAHAPDECVAEADVVRAAKVLALTLARLVVRDG</sequence>
<dbReference type="EMBL" id="RKHY01000001">
    <property type="protein sequence ID" value="ROS44134.1"/>
    <property type="molecule type" value="Genomic_DNA"/>
</dbReference>
<comment type="cofactor">
    <cofactor evidence="2">
        <name>Zn(2+)</name>
        <dbReference type="ChEBI" id="CHEBI:29105"/>
    </cofactor>
</comment>
<dbReference type="Pfam" id="PF07687">
    <property type="entry name" value="M20_dimer"/>
    <property type="match status" value="1"/>
</dbReference>
<keyword evidence="10" id="KW-1185">Reference proteome</keyword>
<evidence type="ECO:0000313" key="10">
    <source>
        <dbReference type="Proteomes" id="UP000274843"/>
    </source>
</evidence>
<proteinExistence type="inferred from homology"/>
<comment type="caution">
    <text evidence="9">The sequence shown here is derived from an EMBL/GenBank/DDBJ whole genome shotgun (WGS) entry which is preliminary data.</text>
</comment>
<dbReference type="AlphaFoldDB" id="A0A3N2H5E5"/>
<dbReference type="InterPro" id="IPR010182">
    <property type="entry name" value="ArgE/DapE"/>
</dbReference>
<organism evidence="9 10">
    <name type="scientific">Amycolatopsis thermoflava</name>
    <dbReference type="NCBI Taxonomy" id="84480"/>
    <lineage>
        <taxon>Bacteria</taxon>
        <taxon>Bacillati</taxon>
        <taxon>Actinomycetota</taxon>
        <taxon>Actinomycetes</taxon>
        <taxon>Pseudonocardiales</taxon>
        <taxon>Pseudonocardiaceae</taxon>
        <taxon>Amycolatopsis</taxon>
        <taxon>Amycolatopsis methanolica group</taxon>
    </lineage>
</organism>
<dbReference type="SUPFAM" id="SSF55031">
    <property type="entry name" value="Bacterial exopeptidase dimerisation domain"/>
    <property type="match status" value="1"/>
</dbReference>
<dbReference type="RefSeq" id="WP_167499139.1">
    <property type="nucleotide sequence ID" value="NZ_RKHY01000001.1"/>
</dbReference>
<dbReference type="PANTHER" id="PTHR43808:SF25">
    <property type="entry name" value="PEPTIDASE M20 DIMERISATION DOMAIN-CONTAINING PROTEIN"/>
    <property type="match status" value="1"/>
</dbReference>
<dbReference type="GO" id="GO:0046872">
    <property type="term" value="F:metal ion binding"/>
    <property type="evidence" value="ECO:0007669"/>
    <property type="project" value="UniProtKB-KW"/>
</dbReference>
<evidence type="ECO:0000256" key="1">
    <source>
        <dbReference type="ARBA" id="ARBA00001941"/>
    </source>
</evidence>
<dbReference type="Gene3D" id="3.30.70.360">
    <property type="match status" value="1"/>
</dbReference>
<dbReference type="SUPFAM" id="SSF53187">
    <property type="entry name" value="Zn-dependent exopeptidases"/>
    <property type="match status" value="1"/>
</dbReference>
<evidence type="ECO:0000259" key="8">
    <source>
        <dbReference type="Pfam" id="PF07687"/>
    </source>
</evidence>
<dbReference type="InterPro" id="IPR050072">
    <property type="entry name" value="Peptidase_M20A"/>
</dbReference>
<gene>
    <name evidence="9" type="ORF">EDD35_6562</name>
</gene>
<accession>A0A3N2H5E5</accession>
<evidence type="ECO:0000256" key="7">
    <source>
        <dbReference type="ARBA" id="ARBA00023285"/>
    </source>
</evidence>
<keyword evidence="4" id="KW-0479">Metal-binding</keyword>
<dbReference type="InterPro" id="IPR002933">
    <property type="entry name" value="Peptidase_M20"/>
</dbReference>
<feature type="domain" description="Peptidase M20 dimerisation" evidence="8">
    <location>
        <begin position="196"/>
        <end position="305"/>
    </location>
</feature>
<dbReference type="Gene3D" id="3.40.630.10">
    <property type="entry name" value="Zn peptidases"/>
    <property type="match status" value="1"/>
</dbReference>
<evidence type="ECO:0000256" key="6">
    <source>
        <dbReference type="ARBA" id="ARBA00022833"/>
    </source>
</evidence>